<gene>
    <name evidence="1" type="ORF">ODV15_07875</name>
</gene>
<organism evidence="1 2">
    <name type="scientific">Lactobacillus amylovorus</name>
    <dbReference type="NCBI Taxonomy" id="1604"/>
    <lineage>
        <taxon>Bacteria</taxon>
        <taxon>Bacillati</taxon>
        <taxon>Bacillota</taxon>
        <taxon>Bacilli</taxon>
        <taxon>Lactobacillales</taxon>
        <taxon>Lactobacillaceae</taxon>
        <taxon>Lactobacillus</taxon>
    </lineage>
</organism>
<comment type="caution">
    <text evidence="1">The sequence shown here is derived from an EMBL/GenBank/DDBJ whole genome shotgun (WGS) entry which is preliminary data.</text>
</comment>
<dbReference type="RefSeq" id="WP_271870432.1">
    <property type="nucleotide sequence ID" value="NZ_JAOTGU010000011.1"/>
</dbReference>
<evidence type="ECO:0000313" key="2">
    <source>
        <dbReference type="Proteomes" id="UP001143700"/>
    </source>
</evidence>
<reference evidence="1" key="1">
    <citation type="journal article" date="2022" name="Microorganisms">
        <title>Antibiotic Susceptibility, Resistance Gene Determinants and Corresponding Genomic Regions in Lactobacillus amylovorus Isolates Derived from Wild Boars and Domestic Pigs.</title>
        <authorList>
            <person name="Moravkova M."/>
            <person name="Kostovova I."/>
            <person name="Kavanova K."/>
            <person name="Pechar R."/>
            <person name="Stanek S."/>
            <person name="Brychta A."/>
            <person name="Zeman M."/>
            <person name="Kubasova T."/>
        </authorList>
    </citation>
    <scope>NUCLEOTIDE SEQUENCE</scope>
    <source>
        <strain evidence="1">M356A</strain>
    </source>
</reference>
<dbReference type="AlphaFoldDB" id="A0A9X3W955"/>
<evidence type="ECO:0000313" key="1">
    <source>
        <dbReference type="EMBL" id="MDB6262465.1"/>
    </source>
</evidence>
<name>A0A9X3W955_LACAM</name>
<dbReference type="EMBL" id="JAOTGU010000011">
    <property type="protein sequence ID" value="MDB6262465.1"/>
    <property type="molecule type" value="Genomic_DNA"/>
</dbReference>
<proteinExistence type="predicted"/>
<dbReference type="Proteomes" id="UP001143700">
    <property type="component" value="Unassembled WGS sequence"/>
</dbReference>
<reference evidence="1" key="2">
    <citation type="submission" date="2022-10" db="EMBL/GenBank/DDBJ databases">
        <authorList>
            <person name="Kostovova I."/>
            <person name="Moravkova M."/>
            <person name="Pechar R."/>
        </authorList>
    </citation>
    <scope>NUCLEOTIDE SEQUENCE</scope>
    <source>
        <strain evidence="1">M356A</strain>
    </source>
</reference>
<protein>
    <submittedName>
        <fullName evidence="1">Uncharacterized protein</fullName>
    </submittedName>
</protein>
<sequence>MQKIKFSVDYEIKGEAGTGLPNVISLDVPALEDENWFADNNIRIEYDTLDNSATIRLTDNLTDSDTDPAGTSYAHDILDDYFVHFGHTIKNGKPVLIFHEPKDKPEGSGLSKEEFKTQMHYFDDDLKDKIEDYFERIIEKVGKYLESKGYEVEEWD</sequence>
<accession>A0A9X3W955</accession>